<evidence type="ECO:0000313" key="3">
    <source>
        <dbReference type="Proteomes" id="UP000608662"/>
    </source>
</evidence>
<dbReference type="AlphaFoldDB" id="A0A847UFI8"/>
<proteinExistence type="predicted"/>
<comment type="caution">
    <text evidence="2">The sequence shown here is derived from an EMBL/GenBank/DDBJ whole genome shotgun (WGS) entry which is preliminary data.</text>
</comment>
<feature type="region of interest" description="Disordered" evidence="1">
    <location>
        <begin position="1"/>
        <end position="71"/>
    </location>
</feature>
<feature type="compositionally biased region" description="Acidic residues" evidence="1">
    <location>
        <begin position="1"/>
        <end position="31"/>
    </location>
</feature>
<evidence type="ECO:0000313" key="2">
    <source>
        <dbReference type="EMBL" id="NLV11266.1"/>
    </source>
</evidence>
<reference evidence="2" key="1">
    <citation type="submission" date="2019-12" db="EMBL/GenBank/DDBJ databases">
        <title>Whole-genome sequence of Halomicrobium mukohataei pws1.</title>
        <authorList>
            <person name="Verma D.K."/>
            <person name="Gopal K."/>
            <person name="Prasad E.S."/>
        </authorList>
    </citation>
    <scope>NUCLEOTIDE SEQUENCE</scope>
    <source>
        <strain evidence="2">Pws1</strain>
    </source>
</reference>
<accession>A0A847UFI8</accession>
<feature type="compositionally biased region" description="Polar residues" evidence="1">
    <location>
        <begin position="61"/>
        <end position="71"/>
    </location>
</feature>
<evidence type="ECO:0000256" key="1">
    <source>
        <dbReference type="SAM" id="MobiDB-lite"/>
    </source>
</evidence>
<organism evidence="2 3">
    <name type="scientific">Halomicrobium mukohataei</name>
    <dbReference type="NCBI Taxonomy" id="57705"/>
    <lineage>
        <taxon>Archaea</taxon>
        <taxon>Methanobacteriati</taxon>
        <taxon>Methanobacteriota</taxon>
        <taxon>Stenosarchaea group</taxon>
        <taxon>Halobacteria</taxon>
        <taxon>Halobacteriales</taxon>
        <taxon>Haloarculaceae</taxon>
        <taxon>Halomicrobium</taxon>
    </lineage>
</organism>
<name>A0A847UFI8_9EURY</name>
<protein>
    <submittedName>
        <fullName evidence="2">Uncharacterized protein</fullName>
    </submittedName>
</protein>
<dbReference type="EMBL" id="WOYG01000001">
    <property type="protein sequence ID" value="NLV11266.1"/>
    <property type="molecule type" value="Genomic_DNA"/>
</dbReference>
<dbReference type="Proteomes" id="UP000608662">
    <property type="component" value="Unassembled WGS sequence"/>
</dbReference>
<gene>
    <name evidence="2" type="ORF">GOC74_15165</name>
</gene>
<sequence>MPNEEDDDADHEQGDPPEEVATGEEAEDERDESGSDTTGCKSVSDFATRGGEDPHEVTAGSMRSDQPSVVL</sequence>